<name>A0A9K3E4D7_HELAN</name>
<reference evidence="2" key="2">
    <citation type="submission" date="2020-06" db="EMBL/GenBank/DDBJ databases">
        <title>Helianthus annuus Genome sequencing and assembly Release 2.</title>
        <authorList>
            <person name="Gouzy J."/>
            <person name="Langlade N."/>
            <person name="Munos S."/>
        </authorList>
    </citation>
    <scope>NUCLEOTIDE SEQUENCE</scope>
    <source>
        <tissue evidence="2">Leaves</tissue>
    </source>
</reference>
<reference evidence="2" key="1">
    <citation type="journal article" date="2017" name="Nature">
        <title>The sunflower genome provides insights into oil metabolism, flowering and Asterid evolution.</title>
        <authorList>
            <person name="Badouin H."/>
            <person name="Gouzy J."/>
            <person name="Grassa C.J."/>
            <person name="Murat F."/>
            <person name="Staton S.E."/>
            <person name="Cottret L."/>
            <person name="Lelandais-Briere C."/>
            <person name="Owens G.L."/>
            <person name="Carrere S."/>
            <person name="Mayjonade B."/>
            <person name="Legrand L."/>
            <person name="Gill N."/>
            <person name="Kane N.C."/>
            <person name="Bowers J.E."/>
            <person name="Hubner S."/>
            <person name="Bellec A."/>
            <person name="Berard A."/>
            <person name="Berges H."/>
            <person name="Blanchet N."/>
            <person name="Boniface M.C."/>
            <person name="Brunel D."/>
            <person name="Catrice O."/>
            <person name="Chaidir N."/>
            <person name="Claudel C."/>
            <person name="Donnadieu C."/>
            <person name="Faraut T."/>
            <person name="Fievet G."/>
            <person name="Helmstetter N."/>
            <person name="King M."/>
            <person name="Knapp S.J."/>
            <person name="Lai Z."/>
            <person name="Le Paslier M.C."/>
            <person name="Lippi Y."/>
            <person name="Lorenzon L."/>
            <person name="Mandel J.R."/>
            <person name="Marage G."/>
            <person name="Marchand G."/>
            <person name="Marquand E."/>
            <person name="Bret-Mestries E."/>
            <person name="Morien E."/>
            <person name="Nambeesan S."/>
            <person name="Nguyen T."/>
            <person name="Pegot-Espagnet P."/>
            <person name="Pouilly N."/>
            <person name="Raftis F."/>
            <person name="Sallet E."/>
            <person name="Schiex T."/>
            <person name="Thomas J."/>
            <person name="Vandecasteele C."/>
            <person name="Vares D."/>
            <person name="Vear F."/>
            <person name="Vautrin S."/>
            <person name="Crespi M."/>
            <person name="Mangin B."/>
            <person name="Burke J.M."/>
            <person name="Salse J."/>
            <person name="Munos S."/>
            <person name="Vincourt P."/>
            <person name="Rieseberg L.H."/>
            <person name="Langlade N.B."/>
        </authorList>
    </citation>
    <scope>NUCLEOTIDE SEQUENCE</scope>
    <source>
        <tissue evidence="2">Leaves</tissue>
    </source>
</reference>
<gene>
    <name evidence="2" type="ORF">HanXRQr2_Chr15g0708631</name>
</gene>
<evidence type="ECO:0000313" key="2">
    <source>
        <dbReference type="EMBL" id="KAF5765863.1"/>
    </source>
</evidence>
<evidence type="ECO:0000256" key="1">
    <source>
        <dbReference type="SAM" id="SignalP"/>
    </source>
</evidence>
<dbReference type="Gramene" id="mRNA:HanXRQr2_Chr15g0708631">
    <property type="protein sequence ID" value="CDS:HanXRQr2_Chr15g0708631.1"/>
    <property type="gene ID" value="HanXRQr2_Chr15g0708631"/>
</dbReference>
<dbReference type="EMBL" id="MNCJ02000330">
    <property type="protein sequence ID" value="KAF5765863.1"/>
    <property type="molecule type" value="Genomic_DNA"/>
</dbReference>
<accession>A0A9K3E4D7</accession>
<organism evidence="2 3">
    <name type="scientific">Helianthus annuus</name>
    <name type="common">Common sunflower</name>
    <dbReference type="NCBI Taxonomy" id="4232"/>
    <lineage>
        <taxon>Eukaryota</taxon>
        <taxon>Viridiplantae</taxon>
        <taxon>Streptophyta</taxon>
        <taxon>Embryophyta</taxon>
        <taxon>Tracheophyta</taxon>
        <taxon>Spermatophyta</taxon>
        <taxon>Magnoliopsida</taxon>
        <taxon>eudicotyledons</taxon>
        <taxon>Gunneridae</taxon>
        <taxon>Pentapetalae</taxon>
        <taxon>asterids</taxon>
        <taxon>campanulids</taxon>
        <taxon>Asterales</taxon>
        <taxon>Asteraceae</taxon>
        <taxon>Asteroideae</taxon>
        <taxon>Heliantheae alliance</taxon>
        <taxon>Heliantheae</taxon>
        <taxon>Helianthus</taxon>
    </lineage>
</organism>
<dbReference type="AlphaFoldDB" id="A0A9K3E4D7"/>
<feature type="chain" id="PRO_5039923641" evidence="1">
    <location>
        <begin position="17"/>
        <end position="64"/>
    </location>
</feature>
<protein>
    <submittedName>
        <fullName evidence="2">Uncharacterized protein</fullName>
    </submittedName>
</protein>
<keyword evidence="3" id="KW-1185">Reference proteome</keyword>
<dbReference type="Proteomes" id="UP000215914">
    <property type="component" value="Unassembled WGS sequence"/>
</dbReference>
<proteinExistence type="predicted"/>
<sequence length="64" mass="7022">MIHLSVVLNLWPTTLTFIVAQESRVEINMLGGEQILSSTIPATSPLPLASHLLCLNRVEHLCSI</sequence>
<feature type="signal peptide" evidence="1">
    <location>
        <begin position="1"/>
        <end position="16"/>
    </location>
</feature>
<comment type="caution">
    <text evidence="2">The sequence shown here is derived from an EMBL/GenBank/DDBJ whole genome shotgun (WGS) entry which is preliminary data.</text>
</comment>
<evidence type="ECO:0000313" key="3">
    <source>
        <dbReference type="Proteomes" id="UP000215914"/>
    </source>
</evidence>
<keyword evidence="1" id="KW-0732">Signal</keyword>